<dbReference type="PANTHER" id="PTHR43347">
    <property type="entry name" value="ACYL-COA SYNTHETASE"/>
    <property type="match status" value="1"/>
</dbReference>
<feature type="domain" description="Acetyl-coenzyme A synthetase N-terminal" evidence="3">
    <location>
        <begin position="4"/>
        <end position="58"/>
    </location>
</feature>
<evidence type="ECO:0000256" key="1">
    <source>
        <dbReference type="ARBA" id="ARBA00006432"/>
    </source>
</evidence>
<accession>A0A3S3QN50</accession>
<organism evidence="4 5">
    <name type="scientific">Candidatus Electrothrix marina</name>
    <dbReference type="NCBI Taxonomy" id="1859130"/>
    <lineage>
        <taxon>Bacteria</taxon>
        <taxon>Pseudomonadati</taxon>
        <taxon>Thermodesulfobacteriota</taxon>
        <taxon>Desulfobulbia</taxon>
        <taxon>Desulfobulbales</taxon>
        <taxon>Desulfobulbaceae</taxon>
        <taxon>Candidatus Electrothrix</taxon>
    </lineage>
</organism>
<feature type="domain" description="AMP-dependent synthetase/ligase" evidence="2">
    <location>
        <begin position="65"/>
        <end position="204"/>
    </location>
</feature>
<gene>
    <name evidence="4" type="ORF">VU00_12791</name>
</gene>
<feature type="non-terminal residue" evidence="4">
    <location>
        <position position="227"/>
    </location>
</feature>
<dbReference type="Proteomes" id="UP000287615">
    <property type="component" value="Unassembled WGS sequence"/>
</dbReference>
<name>A0A3S3QN50_9BACT</name>
<dbReference type="Pfam" id="PF16177">
    <property type="entry name" value="ACAS_N"/>
    <property type="match status" value="1"/>
</dbReference>
<dbReference type="EC" id="6.2.1.17" evidence="4"/>
<dbReference type="Gene3D" id="3.40.50.12780">
    <property type="entry name" value="N-terminal domain of ligase-like"/>
    <property type="match status" value="1"/>
</dbReference>
<evidence type="ECO:0000313" key="4">
    <source>
        <dbReference type="EMBL" id="RWX49168.1"/>
    </source>
</evidence>
<dbReference type="InterPro" id="IPR032387">
    <property type="entry name" value="ACAS_N"/>
</dbReference>
<evidence type="ECO:0000259" key="3">
    <source>
        <dbReference type="Pfam" id="PF16177"/>
    </source>
</evidence>
<proteinExistence type="inferred from homology"/>
<evidence type="ECO:0000313" key="5">
    <source>
        <dbReference type="Proteomes" id="UP000287615"/>
    </source>
</evidence>
<keyword evidence="4" id="KW-0436">Ligase</keyword>
<dbReference type="SUPFAM" id="SSF56801">
    <property type="entry name" value="Acetyl-CoA synthetase-like"/>
    <property type="match status" value="1"/>
</dbReference>
<dbReference type="InterPro" id="IPR000873">
    <property type="entry name" value="AMP-dep_synth/lig_dom"/>
</dbReference>
<dbReference type="GO" id="GO:0050218">
    <property type="term" value="F:propionate-CoA ligase activity"/>
    <property type="evidence" value="ECO:0007669"/>
    <property type="project" value="UniProtKB-EC"/>
</dbReference>
<dbReference type="Pfam" id="PF00501">
    <property type="entry name" value="AMP-binding"/>
    <property type="match status" value="1"/>
</dbReference>
<dbReference type="EMBL" id="MTKR01000279">
    <property type="protein sequence ID" value="RWX49168.1"/>
    <property type="molecule type" value="Genomic_DNA"/>
</dbReference>
<comment type="similarity">
    <text evidence="1">Belongs to the ATP-dependent AMP-binding enzyme family.</text>
</comment>
<reference evidence="4 5" key="1">
    <citation type="submission" date="2017-01" db="EMBL/GenBank/DDBJ databases">
        <title>The cable genome- insights into the physiology and evolution of filamentous bacteria capable of sulfide oxidation via long distance electron transfer.</title>
        <authorList>
            <person name="Schreiber L."/>
            <person name="Bjerg J.T."/>
            <person name="Boggild A."/>
            <person name="Van De Vossenberg J."/>
            <person name="Meysman F."/>
            <person name="Nielsen L.P."/>
            <person name="Schramm A."/>
            <person name="Kjeldsen K.U."/>
        </authorList>
    </citation>
    <scope>NUCLEOTIDE SEQUENCE [LARGE SCALE GENOMIC DNA]</scope>
    <source>
        <strain evidence="4">A3</strain>
    </source>
</reference>
<dbReference type="InterPro" id="IPR042099">
    <property type="entry name" value="ANL_N_sf"/>
</dbReference>
<dbReference type="AlphaFoldDB" id="A0A3S3QN50"/>
<comment type="caution">
    <text evidence="4">The sequence shown here is derived from an EMBL/GenBank/DDBJ whole genome shotgun (WGS) entry which is preliminary data.</text>
</comment>
<protein>
    <submittedName>
        <fullName evidence="4">AMP-binding enzyme</fullName>
        <ecNumber evidence="4">6.2.1.17</ecNumber>
    </submittedName>
</protein>
<sequence>MEKYQEIFDRSLNNPEEFWAEAAESISWYKKWDVVLDSSDPPFYRWFRGGELNTCYNAVDRHVENGHGDRTAVIYDSPVTDTVRKISWAELRDQVARLAGALKKQGAEKGDTTIIYMPMIPEALVAMLACARLGVIHSVVFGGFAADELAIRIDHAQPKMILCASGAVEGKKILAYKPLIDAAIERAEHKPEKTIVFQRDFLRADLGQPGDLDWQELVKDAEPADCV</sequence>
<evidence type="ECO:0000259" key="2">
    <source>
        <dbReference type="Pfam" id="PF00501"/>
    </source>
</evidence>
<dbReference type="PANTHER" id="PTHR43347:SF3">
    <property type="entry name" value="ACYL-COA SYNTHETASE SHORT-CHAIN FAMILY MEMBER 3, MITOCHONDRIAL"/>
    <property type="match status" value="1"/>
</dbReference>